<evidence type="ECO:0000313" key="1">
    <source>
        <dbReference type="EMBL" id="KAH7907646.1"/>
    </source>
</evidence>
<protein>
    <submittedName>
        <fullName evidence="1">Uncharacterized protein</fullName>
    </submittedName>
</protein>
<proteinExistence type="predicted"/>
<comment type="caution">
    <text evidence="1">The sequence shown here is derived from an EMBL/GenBank/DDBJ whole genome shotgun (WGS) entry which is preliminary data.</text>
</comment>
<accession>A0ACB8A3A6</accession>
<evidence type="ECO:0000313" key="2">
    <source>
        <dbReference type="Proteomes" id="UP000790377"/>
    </source>
</evidence>
<organism evidence="1 2">
    <name type="scientific">Hygrophoropsis aurantiaca</name>
    <dbReference type="NCBI Taxonomy" id="72124"/>
    <lineage>
        <taxon>Eukaryota</taxon>
        <taxon>Fungi</taxon>
        <taxon>Dikarya</taxon>
        <taxon>Basidiomycota</taxon>
        <taxon>Agaricomycotina</taxon>
        <taxon>Agaricomycetes</taxon>
        <taxon>Agaricomycetidae</taxon>
        <taxon>Boletales</taxon>
        <taxon>Coniophorineae</taxon>
        <taxon>Hygrophoropsidaceae</taxon>
        <taxon>Hygrophoropsis</taxon>
    </lineage>
</organism>
<gene>
    <name evidence="1" type="ORF">BJ138DRAFT_1159632</name>
</gene>
<reference evidence="1" key="1">
    <citation type="journal article" date="2021" name="New Phytol.">
        <title>Evolutionary innovations through gain and loss of genes in the ectomycorrhizal Boletales.</title>
        <authorList>
            <person name="Wu G."/>
            <person name="Miyauchi S."/>
            <person name="Morin E."/>
            <person name="Kuo A."/>
            <person name="Drula E."/>
            <person name="Varga T."/>
            <person name="Kohler A."/>
            <person name="Feng B."/>
            <person name="Cao Y."/>
            <person name="Lipzen A."/>
            <person name="Daum C."/>
            <person name="Hundley H."/>
            <person name="Pangilinan J."/>
            <person name="Johnson J."/>
            <person name="Barry K."/>
            <person name="LaButti K."/>
            <person name="Ng V."/>
            <person name="Ahrendt S."/>
            <person name="Min B."/>
            <person name="Choi I.G."/>
            <person name="Park H."/>
            <person name="Plett J.M."/>
            <person name="Magnuson J."/>
            <person name="Spatafora J.W."/>
            <person name="Nagy L.G."/>
            <person name="Henrissat B."/>
            <person name="Grigoriev I.V."/>
            <person name="Yang Z.L."/>
            <person name="Xu J."/>
            <person name="Martin F.M."/>
        </authorList>
    </citation>
    <scope>NUCLEOTIDE SEQUENCE</scope>
    <source>
        <strain evidence="1">ATCC 28755</strain>
    </source>
</reference>
<name>A0ACB8A3A6_9AGAM</name>
<dbReference type="Proteomes" id="UP000790377">
    <property type="component" value="Unassembled WGS sequence"/>
</dbReference>
<dbReference type="EMBL" id="MU267885">
    <property type="protein sequence ID" value="KAH7907646.1"/>
    <property type="molecule type" value="Genomic_DNA"/>
</dbReference>
<keyword evidence="2" id="KW-1185">Reference proteome</keyword>
<sequence>MSAPAQKLEYAPLSIGKASHKDLDTFVLPSLVDLEGKHSSELSPQDLAVILTSVMRYPPNNPFFDPKFRKAAVAKQLLENHLELQVAIREAFETRLFENIRNIKNLWSPQARAVTPRPDELEEIKQENGKAILRAWSTPYFGHHHYLLLKNINAMVRMAHYSNSVAILQSSGSGKSRMVREQANLVFTIPFNLRSDSESKDLAYPHPDEEVWLYLCRAQGRLVAAQIRVLLFFCTLFSEVAIALQNLPIQQTDTDDNDLAERWNRYLEEDQNRTQLYDKVVAHCTSHLSSCIEQNKGFLILEGCPIAQAARKELIALLAIIDEHCQVPDSNLHTQQPVKLMMYFDEAHELAKNRVVNDPDKKDMYDVICSCLNVFLQQSIFAIFLSTNSLIHHLAPPGSLARSARGRSDDAKLQAPISETPFDCAPNLVVEPGQYALEDVCKGKFMAMFGRPLFWTLWQNIKVVGDETRDKLVIEFAGSKLICAHDFRVAHTAVSLDVRTAVLDVLLMLDYEPLREKARVQQATLVESHMRIAYSVPNHWEYFRSGYPSEPILAEAAARQMDEFMQRSPNEDVMASILEEQFTSGILDLGQRGEIVMRLLLMKAYLKAVRADHRRDSEVTFSKGCSLVTFVSELFTDRFSSDVLSSTPDKMVDGVAFADAFKNSVVRFTHFVKAADDSATTTFAVFAAFVRGMAMVGHSSQGMVDIVIPILLKRNDRLAEPAMTALLVQVKRRAQKGTPSAYAIEQSRIRLFPAGSEDARPYITLVAELGVRLPSSNAATTDVLVTKKLSELALGGTPPSTPVKPKTQGKSTKPPTSVAPETPSTLRVIESPSVQHHNVDPHRRYSVFAYGCSNTVYKVIPAHARSKYSALLATPEGEVEDKDKDDDEGEDADEDEDEDEDEDL</sequence>